<feature type="transmembrane region" description="Helical" evidence="11">
    <location>
        <begin position="201"/>
        <end position="221"/>
    </location>
</feature>
<dbReference type="PANTHER" id="PTHR28286">
    <property type="match status" value="1"/>
</dbReference>
<evidence type="ECO:0000256" key="5">
    <source>
        <dbReference type="ARBA" id="ARBA00022692"/>
    </source>
</evidence>
<feature type="transmembrane region" description="Helical" evidence="11">
    <location>
        <begin position="100"/>
        <end position="119"/>
    </location>
</feature>
<evidence type="ECO:0000256" key="1">
    <source>
        <dbReference type="ARBA" id="ARBA00004141"/>
    </source>
</evidence>
<feature type="transmembrane region" description="Helical" evidence="11">
    <location>
        <begin position="6"/>
        <end position="25"/>
    </location>
</feature>
<gene>
    <name evidence="12" type="ORF">OMW55_04675</name>
</gene>
<dbReference type="InterPro" id="IPR018229">
    <property type="entry name" value="Rhodopsin_retinal_BS"/>
</dbReference>
<feature type="transmembrane region" description="Helical" evidence="11">
    <location>
        <begin position="171"/>
        <end position="189"/>
    </location>
</feature>
<dbReference type="InterPro" id="IPR001425">
    <property type="entry name" value="Arc/bac/fun_rhodopsins"/>
</dbReference>
<evidence type="ECO:0000313" key="12">
    <source>
        <dbReference type="EMBL" id="MCW3797100.1"/>
    </source>
</evidence>
<dbReference type="Pfam" id="PF01036">
    <property type="entry name" value="Bac_rhodopsin"/>
    <property type="match status" value="1"/>
</dbReference>
<keyword evidence="9 11" id="KW-0472">Membrane</keyword>
<keyword evidence="13" id="KW-1185">Reference proteome</keyword>
<keyword evidence="5 11" id="KW-0812">Transmembrane</keyword>
<evidence type="ECO:0000256" key="2">
    <source>
        <dbReference type="ARBA" id="ARBA00008130"/>
    </source>
</evidence>
<comment type="similarity">
    <text evidence="2">Belongs to the archaeal/bacterial/fungal opsin family.</text>
</comment>
<feature type="transmembrane region" description="Helical" evidence="11">
    <location>
        <begin position="131"/>
        <end position="151"/>
    </location>
</feature>
<keyword evidence="8" id="KW-0157">Chromophore</keyword>
<evidence type="ECO:0000256" key="11">
    <source>
        <dbReference type="SAM" id="Phobius"/>
    </source>
</evidence>
<protein>
    <submittedName>
        <fullName evidence="12">Bacteriorhodopsin</fullName>
    </submittedName>
</protein>
<evidence type="ECO:0000256" key="7">
    <source>
        <dbReference type="ARBA" id="ARBA00022989"/>
    </source>
</evidence>
<dbReference type="PANTHER" id="PTHR28286:SF2">
    <property type="entry name" value="BACTERIORHODOPSIN _OPSIN, NOPA (EUROFUNG)"/>
    <property type="match status" value="1"/>
</dbReference>
<keyword evidence="4" id="KW-0716">Sensory transduction</keyword>
<dbReference type="Gene3D" id="1.20.1070.10">
    <property type="entry name" value="Rhodopsin 7-helix transmembrane proteins"/>
    <property type="match status" value="1"/>
</dbReference>
<comment type="caution">
    <text evidence="12">The sequence shown here is derived from an EMBL/GenBank/DDBJ whole genome shotgun (WGS) entry which is preliminary data.</text>
</comment>
<evidence type="ECO:0000256" key="8">
    <source>
        <dbReference type="ARBA" id="ARBA00022991"/>
    </source>
</evidence>
<dbReference type="PROSITE" id="PS00950">
    <property type="entry name" value="BACTERIAL_OPSIN_1"/>
    <property type="match status" value="1"/>
</dbReference>
<dbReference type="PRINTS" id="PR00251">
    <property type="entry name" value="BACTRLOPSIN"/>
</dbReference>
<name>A0ABT3JDE1_9SPHN</name>
<accession>A0ABT3JDE1</accession>
<keyword evidence="6" id="KW-0681">Retinal protein</keyword>
<dbReference type="EMBL" id="JAPDOB010000001">
    <property type="protein sequence ID" value="MCW3797100.1"/>
    <property type="molecule type" value="Genomic_DNA"/>
</dbReference>
<feature type="transmembrane region" description="Helical" evidence="11">
    <location>
        <begin position="74"/>
        <end position="93"/>
    </location>
</feature>
<proteinExistence type="inferred from homology"/>
<comment type="subcellular location">
    <subcellularLocation>
        <location evidence="1">Membrane</location>
        <topology evidence="1">Multi-pass membrane protein</topology>
    </subcellularLocation>
</comment>
<evidence type="ECO:0000256" key="3">
    <source>
        <dbReference type="ARBA" id="ARBA00022543"/>
    </source>
</evidence>
<evidence type="ECO:0000256" key="4">
    <source>
        <dbReference type="ARBA" id="ARBA00022606"/>
    </source>
</evidence>
<reference evidence="12 13" key="1">
    <citation type="submission" date="2022-10" db="EMBL/GenBank/DDBJ databases">
        <title>Sphingomonas sp.</title>
        <authorList>
            <person name="Jin C."/>
        </authorList>
    </citation>
    <scope>NUCLEOTIDE SEQUENCE [LARGE SCALE GENOMIC DNA]</scope>
    <source>
        <strain evidence="12 13">BN140010</strain>
    </source>
</reference>
<evidence type="ECO:0000256" key="9">
    <source>
        <dbReference type="ARBA" id="ARBA00023136"/>
    </source>
</evidence>
<dbReference type="SMART" id="SM01021">
    <property type="entry name" value="Bac_rhodopsin"/>
    <property type="match status" value="1"/>
</dbReference>
<feature type="transmembrane region" description="Helical" evidence="11">
    <location>
        <begin position="37"/>
        <end position="54"/>
    </location>
</feature>
<dbReference type="RefSeq" id="WP_264881201.1">
    <property type="nucleotide sequence ID" value="NZ_JAPDOB010000001.1"/>
</dbReference>
<sequence>MSEQDWLWLGTAGFGLGFLVLLAFGWNRRTRDEESHWLIHLFVVLTAFTSYLVMASGGGRLLLADGRVLFVARYIDWSITTPLLLLGLSLTALHTPFRRWALVLGLMATDAYMIVTGLFADAAPAGSALKWTWYLVSSGAFVFIYLCLWGAMRREAETSGKLAAAVYRRNLTFLSLVWLAYPLVFLFGTEGLRSLGEGTETALYTLLDLTAKVAFGLFSLANTRRRVSEELRAGLVPEHDLRPSRQAFHEQWAPGTGRSDEDRR</sequence>
<evidence type="ECO:0000256" key="6">
    <source>
        <dbReference type="ARBA" id="ARBA00022925"/>
    </source>
</evidence>
<dbReference type="Proteomes" id="UP001526246">
    <property type="component" value="Unassembled WGS sequence"/>
</dbReference>
<evidence type="ECO:0000313" key="13">
    <source>
        <dbReference type="Proteomes" id="UP001526246"/>
    </source>
</evidence>
<organism evidence="12 13">
    <name type="scientific">Sphingomonas arvum</name>
    <dbReference type="NCBI Taxonomy" id="2992113"/>
    <lineage>
        <taxon>Bacteria</taxon>
        <taxon>Pseudomonadati</taxon>
        <taxon>Pseudomonadota</taxon>
        <taxon>Alphaproteobacteria</taxon>
        <taxon>Sphingomonadales</taxon>
        <taxon>Sphingomonadaceae</taxon>
        <taxon>Sphingomonas</taxon>
    </lineage>
</organism>
<keyword evidence="10" id="KW-0675">Receptor</keyword>
<keyword evidence="7 11" id="KW-1133">Transmembrane helix</keyword>
<keyword evidence="3" id="KW-0600">Photoreceptor protein</keyword>
<dbReference type="SUPFAM" id="SSF81321">
    <property type="entry name" value="Family A G protein-coupled receptor-like"/>
    <property type="match status" value="1"/>
</dbReference>
<evidence type="ECO:0000256" key="10">
    <source>
        <dbReference type="ARBA" id="ARBA00023170"/>
    </source>
</evidence>